<evidence type="ECO:0000313" key="2">
    <source>
        <dbReference type="EMBL" id="KAF2293060.1"/>
    </source>
</evidence>
<comment type="caution">
    <text evidence="2">The sequence shown here is derived from an EMBL/GenBank/DDBJ whole genome shotgun (WGS) entry which is preliminary data.</text>
</comment>
<sequence length="93" mass="10413">MNGAMKNHERSVCSKHINKENIDSNVVRENMVILDPELSKTKGASKRIKSAIEKGHKRRNKKVRKSNVNSTSVEPMLESSTQGMDTYGSSTHD</sequence>
<feature type="compositionally biased region" description="Basic residues" evidence="1">
    <location>
        <begin position="43"/>
        <end position="65"/>
    </location>
</feature>
<dbReference type="EMBL" id="JAAGAX010000014">
    <property type="protein sequence ID" value="KAF2293060.1"/>
    <property type="molecule type" value="Genomic_DNA"/>
</dbReference>
<name>A0A6A6KVK2_HEVBR</name>
<gene>
    <name evidence="2" type="ORF">GH714_035842</name>
</gene>
<protein>
    <submittedName>
        <fullName evidence="2">Uncharacterized protein</fullName>
    </submittedName>
</protein>
<accession>A0A6A6KVK2</accession>
<organism evidence="2 3">
    <name type="scientific">Hevea brasiliensis</name>
    <name type="common">Para rubber tree</name>
    <name type="synonym">Siphonia brasiliensis</name>
    <dbReference type="NCBI Taxonomy" id="3981"/>
    <lineage>
        <taxon>Eukaryota</taxon>
        <taxon>Viridiplantae</taxon>
        <taxon>Streptophyta</taxon>
        <taxon>Embryophyta</taxon>
        <taxon>Tracheophyta</taxon>
        <taxon>Spermatophyta</taxon>
        <taxon>Magnoliopsida</taxon>
        <taxon>eudicotyledons</taxon>
        <taxon>Gunneridae</taxon>
        <taxon>Pentapetalae</taxon>
        <taxon>rosids</taxon>
        <taxon>fabids</taxon>
        <taxon>Malpighiales</taxon>
        <taxon>Euphorbiaceae</taxon>
        <taxon>Crotonoideae</taxon>
        <taxon>Micrandreae</taxon>
        <taxon>Hevea</taxon>
    </lineage>
</organism>
<feature type="region of interest" description="Disordered" evidence="1">
    <location>
        <begin position="41"/>
        <end position="93"/>
    </location>
</feature>
<reference evidence="2 3" key="1">
    <citation type="journal article" date="2020" name="Mol. Plant">
        <title>The Chromosome-Based Rubber Tree Genome Provides New Insights into Spurge Genome Evolution and Rubber Biosynthesis.</title>
        <authorList>
            <person name="Liu J."/>
            <person name="Shi C."/>
            <person name="Shi C.C."/>
            <person name="Li W."/>
            <person name="Zhang Q.J."/>
            <person name="Zhang Y."/>
            <person name="Li K."/>
            <person name="Lu H.F."/>
            <person name="Shi C."/>
            <person name="Zhu S.T."/>
            <person name="Xiao Z.Y."/>
            <person name="Nan H."/>
            <person name="Yue Y."/>
            <person name="Zhu X.G."/>
            <person name="Wu Y."/>
            <person name="Hong X.N."/>
            <person name="Fan G.Y."/>
            <person name="Tong Y."/>
            <person name="Zhang D."/>
            <person name="Mao C.L."/>
            <person name="Liu Y.L."/>
            <person name="Hao S.J."/>
            <person name="Liu W.Q."/>
            <person name="Lv M.Q."/>
            <person name="Zhang H.B."/>
            <person name="Liu Y."/>
            <person name="Hu-Tang G.R."/>
            <person name="Wang J.P."/>
            <person name="Wang J.H."/>
            <person name="Sun Y.H."/>
            <person name="Ni S.B."/>
            <person name="Chen W.B."/>
            <person name="Zhang X.C."/>
            <person name="Jiao Y.N."/>
            <person name="Eichler E.E."/>
            <person name="Li G.H."/>
            <person name="Liu X."/>
            <person name="Gao L.Z."/>
        </authorList>
    </citation>
    <scope>NUCLEOTIDE SEQUENCE [LARGE SCALE GENOMIC DNA]</scope>
    <source>
        <strain evidence="3">cv. GT1</strain>
        <tissue evidence="2">Leaf</tissue>
    </source>
</reference>
<proteinExistence type="predicted"/>
<dbReference type="AlphaFoldDB" id="A0A6A6KVK2"/>
<dbReference type="Proteomes" id="UP000467840">
    <property type="component" value="Chromosome 13"/>
</dbReference>
<feature type="compositionally biased region" description="Polar residues" evidence="1">
    <location>
        <begin position="78"/>
        <end position="93"/>
    </location>
</feature>
<keyword evidence="3" id="KW-1185">Reference proteome</keyword>
<evidence type="ECO:0000313" key="3">
    <source>
        <dbReference type="Proteomes" id="UP000467840"/>
    </source>
</evidence>
<evidence type="ECO:0000256" key="1">
    <source>
        <dbReference type="SAM" id="MobiDB-lite"/>
    </source>
</evidence>